<dbReference type="EMBL" id="JAVXUO010003223">
    <property type="protein sequence ID" value="KAK2965387.1"/>
    <property type="molecule type" value="Genomic_DNA"/>
</dbReference>
<name>A0AA88U846_9ASTE</name>
<dbReference type="InterPro" id="IPR008974">
    <property type="entry name" value="TRAF-like"/>
</dbReference>
<dbReference type="InterPro" id="IPR002083">
    <property type="entry name" value="MATH/TRAF_dom"/>
</dbReference>
<feature type="region of interest" description="Disordered" evidence="1">
    <location>
        <begin position="406"/>
        <end position="440"/>
    </location>
</feature>
<accession>A0AA88U846</accession>
<dbReference type="CDD" id="cd00121">
    <property type="entry name" value="MATH"/>
    <property type="match status" value="1"/>
</dbReference>
<evidence type="ECO:0000313" key="4">
    <source>
        <dbReference type="Proteomes" id="UP001187471"/>
    </source>
</evidence>
<feature type="compositionally biased region" description="Low complexity" evidence="1">
    <location>
        <begin position="258"/>
        <end position="271"/>
    </location>
</feature>
<dbReference type="Gene3D" id="2.60.210.10">
    <property type="entry name" value="Apoptosis, Tumor Necrosis Factor Receptor Associated Protein 2, Chain A"/>
    <property type="match status" value="2"/>
</dbReference>
<protein>
    <recommendedName>
        <fullName evidence="2">MATH domain-containing protein</fullName>
    </recommendedName>
</protein>
<evidence type="ECO:0000256" key="1">
    <source>
        <dbReference type="SAM" id="MobiDB-lite"/>
    </source>
</evidence>
<keyword evidence="4" id="KW-1185">Reference proteome</keyword>
<dbReference type="SUPFAM" id="SSF49599">
    <property type="entry name" value="TRAF domain-like"/>
    <property type="match status" value="2"/>
</dbReference>
<dbReference type="PANTHER" id="PTHR46162">
    <property type="entry name" value="TRAF-LIKE FAMILY PROTEIN"/>
    <property type="match status" value="1"/>
</dbReference>
<feature type="compositionally biased region" description="Polar residues" evidence="1">
    <location>
        <begin position="406"/>
        <end position="416"/>
    </location>
</feature>
<comment type="caution">
    <text evidence="3">The sequence shown here is derived from an EMBL/GenBank/DDBJ whole genome shotgun (WGS) entry which is preliminary data.</text>
</comment>
<dbReference type="Pfam" id="PF22486">
    <property type="entry name" value="MATH_2"/>
    <property type="match status" value="1"/>
</dbReference>
<reference evidence="3" key="1">
    <citation type="submission" date="2022-12" db="EMBL/GenBank/DDBJ databases">
        <title>Draft genome assemblies for two species of Escallonia (Escalloniales).</title>
        <authorList>
            <person name="Chanderbali A."/>
            <person name="Dervinis C."/>
            <person name="Anghel I."/>
            <person name="Soltis D."/>
            <person name="Soltis P."/>
            <person name="Zapata F."/>
        </authorList>
    </citation>
    <scope>NUCLEOTIDE SEQUENCE</scope>
    <source>
        <strain evidence="3">UCBG92.1500</strain>
        <tissue evidence="3">Leaf</tissue>
    </source>
</reference>
<gene>
    <name evidence="3" type="ORF">RJ640_001464</name>
</gene>
<sequence>MKQRLTVYTAWAKEQAKDSFIFFLPLKRASDLQAPSLIGAADNQNQNYNQNQIERKMRERQQLESWVADATATATGDATGEQTNLSQVGLKASDASATARRFDHMKSNWGYDHLLPLETFNTSNGFLDDNDSCVLGVELSVPTDTGEGEYLSIIKGLNDNTHTWTILNFSDMDDDNNNWSPDYKIGGYPWSLLIYVKGYGESTGKSISLYLYLGADATIPEGGKLYAEYKLKMKNHFGERDKHWVKEETTRPSPSNGASAATPALSASPLLPRRQNVALHNTSPPSHRYRPPDLRQRGQRSALNLSHRGHGKDTAAVLHRRRVLPLPRRCRFANIAPPKILMPEEATLPHCTAVAVISTRHMQSAVGQHLFVQIRSIATGGSRISVLTGALPSPSHLSRIVTTTNTAGAHSGTTPVSFGGPSQAAIRRSARWHHESSRFD</sequence>
<feature type="region of interest" description="Disordered" evidence="1">
    <location>
        <begin position="247"/>
        <end position="271"/>
    </location>
</feature>
<dbReference type="PROSITE" id="PS50144">
    <property type="entry name" value="MATH"/>
    <property type="match status" value="1"/>
</dbReference>
<organism evidence="3 4">
    <name type="scientific">Escallonia rubra</name>
    <dbReference type="NCBI Taxonomy" id="112253"/>
    <lineage>
        <taxon>Eukaryota</taxon>
        <taxon>Viridiplantae</taxon>
        <taxon>Streptophyta</taxon>
        <taxon>Embryophyta</taxon>
        <taxon>Tracheophyta</taxon>
        <taxon>Spermatophyta</taxon>
        <taxon>Magnoliopsida</taxon>
        <taxon>eudicotyledons</taxon>
        <taxon>Gunneridae</taxon>
        <taxon>Pentapetalae</taxon>
        <taxon>asterids</taxon>
        <taxon>campanulids</taxon>
        <taxon>Escalloniales</taxon>
        <taxon>Escalloniaceae</taxon>
        <taxon>Escallonia</taxon>
    </lineage>
</organism>
<feature type="domain" description="MATH" evidence="2">
    <location>
        <begin position="159"/>
        <end position="244"/>
    </location>
</feature>
<dbReference type="Proteomes" id="UP001187471">
    <property type="component" value="Unassembled WGS sequence"/>
</dbReference>
<proteinExistence type="predicted"/>
<dbReference type="PANTHER" id="PTHR46162:SF40">
    <property type="entry name" value="TRAF-LIKE FAMILY PROTEIN"/>
    <property type="match status" value="1"/>
</dbReference>
<evidence type="ECO:0000259" key="2">
    <source>
        <dbReference type="PROSITE" id="PS50144"/>
    </source>
</evidence>
<evidence type="ECO:0000313" key="3">
    <source>
        <dbReference type="EMBL" id="KAK2965387.1"/>
    </source>
</evidence>
<dbReference type="AlphaFoldDB" id="A0AA88U846"/>